<protein>
    <submittedName>
        <fullName evidence="1">Uncharacterized protein</fullName>
    </submittedName>
</protein>
<dbReference type="AlphaFoldDB" id="A0A8X6YJU7"/>
<evidence type="ECO:0000313" key="2">
    <source>
        <dbReference type="Proteomes" id="UP000886998"/>
    </source>
</evidence>
<dbReference type="Proteomes" id="UP000886998">
    <property type="component" value="Unassembled WGS sequence"/>
</dbReference>
<organism evidence="1 2">
    <name type="scientific">Trichonephila inaurata madagascariensis</name>
    <dbReference type="NCBI Taxonomy" id="2747483"/>
    <lineage>
        <taxon>Eukaryota</taxon>
        <taxon>Metazoa</taxon>
        <taxon>Ecdysozoa</taxon>
        <taxon>Arthropoda</taxon>
        <taxon>Chelicerata</taxon>
        <taxon>Arachnida</taxon>
        <taxon>Araneae</taxon>
        <taxon>Araneomorphae</taxon>
        <taxon>Entelegynae</taxon>
        <taxon>Araneoidea</taxon>
        <taxon>Nephilidae</taxon>
        <taxon>Trichonephila</taxon>
        <taxon>Trichonephila inaurata</taxon>
    </lineage>
</organism>
<dbReference type="EMBL" id="BMAV01019113">
    <property type="protein sequence ID" value="GFY71837.1"/>
    <property type="molecule type" value="Genomic_DNA"/>
</dbReference>
<keyword evidence="2" id="KW-1185">Reference proteome</keyword>
<comment type="caution">
    <text evidence="1">The sequence shown here is derived from an EMBL/GenBank/DDBJ whole genome shotgun (WGS) entry which is preliminary data.</text>
</comment>
<reference evidence="1" key="1">
    <citation type="submission" date="2020-08" db="EMBL/GenBank/DDBJ databases">
        <title>Multicomponent nature underlies the extraordinary mechanical properties of spider dragline silk.</title>
        <authorList>
            <person name="Kono N."/>
            <person name="Nakamura H."/>
            <person name="Mori M."/>
            <person name="Yoshida Y."/>
            <person name="Ohtoshi R."/>
            <person name="Malay A.D."/>
            <person name="Moran D.A.P."/>
            <person name="Tomita M."/>
            <person name="Numata K."/>
            <person name="Arakawa K."/>
        </authorList>
    </citation>
    <scope>NUCLEOTIDE SEQUENCE</scope>
</reference>
<evidence type="ECO:0000313" key="1">
    <source>
        <dbReference type="EMBL" id="GFY71837.1"/>
    </source>
</evidence>
<proteinExistence type="predicted"/>
<sequence length="128" mass="14383">MHKSNIIQSDCDLGSISDSLTLSIKWEATNDCNCRNRSTPKSITTIQFPWIPAQRVRSATAFTVWVFERRKRGRGKEETVFERHRILGTREPLEHGSASKVGARLDKIQIRVGSGNGIRILSPSPPLL</sequence>
<name>A0A8X6YJU7_9ARAC</name>
<accession>A0A8X6YJU7</accession>
<gene>
    <name evidence="1" type="ORF">TNIN_41241</name>
</gene>